<dbReference type="InterPro" id="IPR029064">
    <property type="entry name" value="Ribosomal_eL30-like_sf"/>
</dbReference>
<feature type="compositionally biased region" description="Basic and acidic residues" evidence="4">
    <location>
        <begin position="14"/>
        <end position="32"/>
    </location>
</feature>
<feature type="region of interest" description="Disordered" evidence="4">
    <location>
        <begin position="1"/>
        <end position="32"/>
    </location>
</feature>
<feature type="domain" description="RNA 2-O ribose methyltransferase substrate binding" evidence="5">
    <location>
        <begin position="40"/>
        <end position="114"/>
    </location>
</feature>
<dbReference type="Pfam" id="PF08032">
    <property type="entry name" value="SpoU_sub_bind"/>
    <property type="match status" value="1"/>
</dbReference>
<organism evidence="6 7">
    <name type="scientific">Candidatus Enterococcus lowellii</name>
    <dbReference type="NCBI Taxonomy" id="2230877"/>
    <lineage>
        <taxon>Bacteria</taxon>
        <taxon>Bacillati</taxon>
        <taxon>Bacillota</taxon>
        <taxon>Bacilli</taxon>
        <taxon>Lactobacillales</taxon>
        <taxon>Enterococcaceae</taxon>
        <taxon>Enterococcus</taxon>
    </lineage>
</organism>
<evidence type="ECO:0000256" key="3">
    <source>
        <dbReference type="ARBA" id="ARBA00022679"/>
    </source>
</evidence>
<evidence type="ECO:0000256" key="1">
    <source>
        <dbReference type="ARBA" id="ARBA00007228"/>
    </source>
</evidence>
<feature type="compositionally biased region" description="Basic residues" evidence="4">
    <location>
        <begin position="1"/>
        <end position="13"/>
    </location>
</feature>
<proteinExistence type="inferred from homology"/>
<dbReference type="PANTHER" id="PTHR46429:SF1">
    <property type="entry name" value="23S RRNA (GUANOSINE-2'-O-)-METHYLTRANSFERASE RLMB"/>
    <property type="match status" value="1"/>
</dbReference>
<evidence type="ECO:0000313" key="7">
    <source>
        <dbReference type="Proteomes" id="UP000664701"/>
    </source>
</evidence>
<name>A0ABZ2SLL5_9ENTE</name>
<dbReference type="EMBL" id="CP147251">
    <property type="protein sequence ID" value="WYJ75845.1"/>
    <property type="molecule type" value="Genomic_DNA"/>
</dbReference>
<dbReference type="CDD" id="cd18103">
    <property type="entry name" value="SpoU-like_RlmB"/>
    <property type="match status" value="1"/>
</dbReference>
<dbReference type="GO" id="GO:0008168">
    <property type="term" value="F:methyltransferase activity"/>
    <property type="evidence" value="ECO:0007669"/>
    <property type="project" value="UniProtKB-KW"/>
</dbReference>
<dbReference type="InterPro" id="IPR004441">
    <property type="entry name" value="rRNA_MeTrfase_TrmH"/>
</dbReference>
<dbReference type="InterPro" id="IPR013123">
    <property type="entry name" value="SpoU_subst-bd"/>
</dbReference>
<keyword evidence="3" id="KW-0808">Transferase</keyword>
<evidence type="ECO:0000256" key="4">
    <source>
        <dbReference type="SAM" id="MobiDB-lite"/>
    </source>
</evidence>
<sequence>MKKNFKNEKRHSSKNNDRRRPNAREEKTTVRTDEEIEENFVFGHHAVVEALKQGRGNKLFVSEDARGDKIDELKEVAREQSVPIKWVPKQKLDQMSNQGVHQGLILAITPYEYLSLLELMAQSKENPFYLILDNLEDPHNFGSILRTADASGVDGIIIPKHRAVGITPVVVKTSTGAVEHVPVARVTNIHQAIKELKEKGFWIFGTDMQGTPYSKWNAQGSIALIIGNEGRGMSEGLKKEVDEMLTIPMVGHVQSLNASVAAGLLMYEAFRQRGDSL</sequence>
<dbReference type="Gene3D" id="3.30.1330.30">
    <property type="match status" value="1"/>
</dbReference>
<accession>A0ABZ2SLL5</accession>
<keyword evidence="2 6" id="KW-0489">Methyltransferase</keyword>
<reference evidence="6 7" key="2">
    <citation type="submission" date="2024-03" db="EMBL/GenBank/DDBJ databases">
        <title>The Genome Sequence of Enterococcus sp. DIV2402.</title>
        <authorList>
            <consortium name="The Broad Institute Genomics Platform"/>
            <consortium name="The Broad Institute Microbial Omics Core"/>
            <consortium name="The Broad Institute Genomic Center for Infectious Diseases"/>
            <person name="Earl A."/>
            <person name="Manson A."/>
            <person name="Gilmore M."/>
            <person name="Schwartman J."/>
            <person name="Shea T."/>
            <person name="Abouelleil A."/>
            <person name="Cao P."/>
            <person name="Chapman S."/>
            <person name="Cusick C."/>
            <person name="Young S."/>
            <person name="Neafsey D."/>
            <person name="Nusbaum C."/>
            <person name="Birren B."/>
        </authorList>
    </citation>
    <scope>NUCLEOTIDE SEQUENCE [LARGE SCALE GENOMIC DNA]</scope>
    <source>
        <strain evidence="6 7">DIV2402</strain>
    </source>
</reference>
<dbReference type="Pfam" id="PF00588">
    <property type="entry name" value="SpoU_methylase"/>
    <property type="match status" value="1"/>
</dbReference>
<dbReference type="Gene3D" id="3.40.1280.10">
    <property type="match status" value="1"/>
</dbReference>
<dbReference type="SUPFAM" id="SSF55315">
    <property type="entry name" value="L30e-like"/>
    <property type="match status" value="1"/>
</dbReference>
<dbReference type="GO" id="GO:0032259">
    <property type="term" value="P:methylation"/>
    <property type="evidence" value="ECO:0007669"/>
    <property type="project" value="UniProtKB-KW"/>
</dbReference>
<reference evidence="6 7" key="1">
    <citation type="submission" date="2021-03" db="EMBL/GenBank/DDBJ databases">
        <authorList>
            <person name="Gilmore M.S."/>
            <person name="Schwartzman J."/>
            <person name="Van Tyne D."/>
            <person name="Martin M."/>
            <person name="Earl A.M."/>
            <person name="Manson A.L."/>
            <person name="Straub T."/>
            <person name="Salamzade R."/>
            <person name="Saavedra J."/>
            <person name="Lebreton F."/>
            <person name="Prichula J."/>
            <person name="Schaufler K."/>
            <person name="Gaca A."/>
            <person name="Sgardioli B."/>
            <person name="Wagenaar J."/>
            <person name="Strong T."/>
        </authorList>
    </citation>
    <scope>NUCLEOTIDE SEQUENCE [LARGE SCALE GENOMIC DNA]</scope>
    <source>
        <strain evidence="6 7">DIV2402</strain>
    </source>
</reference>
<keyword evidence="7" id="KW-1185">Reference proteome</keyword>
<protein>
    <submittedName>
        <fullName evidence="6">RNA methyltransferase, TrmH family, group 3</fullName>
    </submittedName>
</protein>
<dbReference type="Proteomes" id="UP000664701">
    <property type="component" value="Chromosome"/>
</dbReference>
<evidence type="ECO:0000259" key="5">
    <source>
        <dbReference type="SMART" id="SM00967"/>
    </source>
</evidence>
<dbReference type="InterPro" id="IPR029026">
    <property type="entry name" value="tRNA_m1G_MTases_N"/>
</dbReference>
<dbReference type="SUPFAM" id="SSF75217">
    <property type="entry name" value="alpha/beta knot"/>
    <property type="match status" value="1"/>
</dbReference>
<dbReference type="RefSeq" id="WP_207941916.1">
    <property type="nucleotide sequence ID" value="NZ_CP147251.1"/>
</dbReference>
<dbReference type="PANTHER" id="PTHR46429">
    <property type="entry name" value="23S RRNA (GUANOSINE-2'-O-)-METHYLTRANSFERASE RLMB"/>
    <property type="match status" value="1"/>
</dbReference>
<dbReference type="SMART" id="SM00967">
    <property type="entry name" value="SpoU_sub_bind"/>
    <property type="match status" value="1"/>
</dbReference>
<dbReference type="InterPro" id="IPR001537">
    <property type="entry name" value="SpoU_MeTrfase"/>
</dbReference>
<evidence type="ECO:0000313" key="6">
    <source>
        <dbReference type="EMBL" id="WYJ75845.1"/>
    </source>
</evidence>
<gene>
    <name evidence="6" type="ORF">DOK78_000433</name>
</gene>
<evidence type="ECO:0000256" key="2">
    <source>
        <dbReference type="ARBA" id="ARBA00022603"/>
    </source>
</evidence>
<dbReference type="NCBIfam" id="TIGR00186">
    <property type="entry name" value="rRNA_methyl_3"/>
    <property type="match status" value="1"/>
</dbReference>
<comment type="similarity">
    <text evidence="1">Belongs to the class IV-like SAM-binding methyltransferase superfamily. RNA methyltransferase TrmH family.</text>
</comment>
<dbReference type="InterPro" id="IPR029028">
    <property type="entry name" value="Alpha/beta_knot_MTases"/>
</dbReference>